<sequence>MKAGTTADARASLLTLSTELRDQILHDVCLERVPVRIPVKGTPTLIGPVTAKDESWNQDMYWDPAQGTWRLQDPKRHVTEKPKAYLLPGNGEPPYRLFSKAPIAQVNKVLRAEVSRSLPLASIDIVTRVEKFDFSHIQTFFATLPASRLKDFVVQEDGNSTCALTIYISRPPDGSLGRSSANLESWLKFIDTSFPFPGRAPELATAYRLFRSPFAERVGETLSTLPLLQMMYNKHEGRDPGPGKLDLYKIMHAWWARWRIEGYLIDGWNMARHASPNDLKLPGLRNLSNSHNDGRAADTALTVLPQHRHKATHSDLFHISISLVALHKSPAIEIPTTLSMLSGFAVALLAARAAAIAGNDHLVYEAEGKPGVQARQTTDGRFTFYQIKTALSGPCDMAYNPVDRLLYGEQQFINQLFSINPANGAVGTRDPIHYWSKYASNGVRNQLVQLRTRDKRIRIFQNQPNVLGNLFPFNDIYTDAQGMWVTQTTGNVLQYFDYSQQRFTQQYTIPTPLSLPLGVFVASDGLVYGYEVIENKIFTFNKRTRQFRAYPLPVPLMTPSVVRAEKNGWVYFTLLTGNGMGRINMRSHKIKLYRTNQDPAFGSVNTGPASDGRVWMSYFASNNRLAGFDDKTLTYTYVDFPGGFQQFQIPGLVGSIPPYLNIAVNYRPGNALWFSSPTFNAVGRYSLSNRKGKRDELVEEAEAAFES</sequence>
<evidence type="ECO:0008006" key="3">
    <source>
        <dbReference type="Google" id="ProtNLM"/>
    </source>
</evidence>
<comment type="caution">
    <text evidence="1">The sequence shown here is derived from an EMBL/GenBank/DDBJ whole genome shotgun (WGS) entry which is preliminary data.</text>
</comment>
<dbReference type="Proteomes" id="UP000237631">
    <property type="component" value="Unassembled WGS sequence"/>
</dbReference>
<reference evidence="2" key="1">
    <citation type="journal article" date="2017" name="bioRxiv">
        <title>Conservation of a gene cluster reveals novel cercosporin biosynthetic mechanisms and extends production to the genus Colletotrichum.</title>
        <authorList>
            <person name="de Jonge R."/>
            <person name="Ebert M.K."/>
            <person name="Huitt-Roehl C.R."/>
            <person name="Pal P."/>
            <person name="Suttle J.C."/>
            <person name="Spanner R.E."/>
            <person name="Neubauer J.D."/>
            <person name="Jurick W.M.II."/>
            <person name="Stott K.A."/>
            <person name="Secor G.A."/>
            <person name="Thomma B.P.H.J."/>
            <person name="Van de Peer Y."/>
            <person name="Townsend C.A."/>
            <person name="Bolton M.D."/>
        </authorList>
    </citation>
    <scope>NUCLEOTIDE SEQUENCE [LARGE SCALE GENOMIC DNA]</scope>
    <source>
        <strain evidence="2">CBS538.71</strain>
    </source>
</reference>
<dbReference type="InterPro" id="IPR015943">
    <property type="entry name" value="WD40/YVTN_repeat-like_dom_sf"/>
</dbReference>
<accession>A0A2S6CLG3</accession>
<dbReference type="AlphaFoldDB" id="A0A2S6CLG3"/>
<dbReference type="SUPFAM" id="SSF63829">
    <property type="entry name" value="Calcium-dependent phosphotriesterase"/>
    <property type="match status" value="1"/>
</dbReference>
<dbReference type="PANTHER" id="PTHR40274:SF3">
    <property type="entry name" value="VIRGINIAMYCIN B LYASE"/>
    <property type="match status" value="1"/>
</dbReference>
<dbReference type="PANTHER" id="PTHR40274">
    <property type="entry name" value="VIRGINIAMYCIN B LYASE"/>
    <property type="match status" value="1"/>
</dbReference>
<dbReference type="EMBL" id="PNEN01000253">
    <property type="protein sequence ID" value="PPJ60559.1"/>
    <property type="molecule type" value="Genomic_DNA"/>
</dbReference>
<protein>
    <recommendedName>
        <fullName evidence="3">SMP-30/Gluconolactonase/LRE-like region domain-containing protein</fullName>
    </recommendedName>
</protein>
<keyword evidence="2" id="KW-1185">Reference proteome</keyword>
<evidence type="ECO:0000313" key="2">
    <source>
        <dbReference type="Proteomes" id="UP000237631"/>
    </source>
</evidence>
<evidence type="ECO:0000313" key="1">
    <source>
        <dbReference type="EMBL" id="PPJ60559.1"/>
    </source>
</evidence>
<proteinExistence type="predicted"/>
<organism evidence="1 2">
    <name type="scientific">Cercospora berteroae</name>
    <dbReference type="NCBI Taxonomy" id="357750"/>
    <lineage>
        <taxon>Eukaryota</taxon>
        <taxon>Fungi</taxon>
        <taxon>Dikarya</taxon>
        <taxon>Ascomycota</taxon>
        <taxon>Pezizomycotina</taxon>
        <taxon>Dothideomycetes</taxon>
        <taxon>Dothideomycetidae</taxon>
        <taxon>Mycosphaerellales</taxon>
        <taxon>Mycosphaerellaceae</taxon>
        <taxon>Cercospora</taxon>
    </lineage>
</organism>
<name>A0A2S6CLG3_9PEZI</name>
<gene>
    <name evidence="1" type="ORF">CBER1_08134</name>
</gene>
<dbReference type="InterPro" id="IPR051344">
    <property type="entry name" value="Vgb"/>
</dbReference>
<dbReference type="Gene3D" id="2.130.10.10">
    <property type="entry name" value="YVTN repeat-like/Quinoprotein amine dehydrogenase"/>
    <property type="match status" value="1"/>
</dbReference>
<dbReference type="OrthoDB" id="3625478at2759"/>